<feature type="domain" description="Transcription regulator PadR C-terminal" evidence="2">
    <location>
        <begin position="110"/>
        <end position="190"/>
    </location>
</feature>
<dbReference type="EMBL" id="CP041405">
    <property type="protein sequence ID" value="QDM43176.1"/>
    <property type="molecule type" value="Genomic_DNA"/>
</dbReference>
<reference evidence="3 4" key="1">
    <citation type="submission" date="2019-07" db="EMBL/GenBank/DDBJ databases">
        <title>Paenibacillus thiaminolyticus NRRL B-4156.</title>
        <authorList>
            <person name="Hehnly C."/>
            <person name="Zhang L."/>
        </authorList>
    </citation>
    <scope>NUCLEOTIDE SEQUENCE [LARGE SCALE GENOMIC DNA]</scope>
    <source>
        <strain evidence="3 4">NRRL B-4156</strain>
    </source>
</reference>
<evidence type="ECO:0000313" key="4">
    <source>
        <dbReference type="Proteomes" id="UP000315377"/>
    </source>
</evidence>
<name>A0AAP9J024_PANTH</name>
<dbReference type="Pfam" id="PF10400">
    <property type="entry name" value="Vir_act_alpha_C"/>
    <property type="match status" value="1"/>
</dbReference>
<evidence type="ECO:0000313" key="3">
    <source>
        <dbReference type="EMBL" id="QDM43176.1"/>
    </source>
</evidence>
<dbReference type="Pfam" id="PF03551">
    <property type="entry name" value="PadR"/>
    <property type="match status" value="1"/>
</dbReference>
<dbReference type="PANTHER" id="PTHR43252:SF6">
    <property type="entry name" value="NEGATIVE TRANSCRIPTION REGULATOR PADR"/>
    <property type="match status" value="1"/>
</dbReference>
<evidence type="ECO:0000259" key="1">
    <source>
        <dbReference type="Pfam" id="PF03551"/>
    </source>
</evidence>
<evidence type="ECO:0000259" key="2">
    <source>
        <dbReference type="Pfam" id="PF10400"/>
    </source>
</evidence>
<dbReference type="SUPFAM" id="SSF46785">
    <property type="entry name" value="Winged helix' DNA-binding domain"/>
    <property type="match status" value="1"/>
</dbReference>
<protein>
    <submittedName>
        <fullName evidence="3">PadR family transcriptional regulator</fullName>
    </submittedName>
</protein>
<organism evidence="3 4">
    <name type="scientific">Paenibacillus thiaminolyticus</name>
    <name type="common">Bacillus thiaminolyticus</name>
    <dbReference type="NCBI Taxonomy" id="49283"/>
    <lineage>
        <taxon>Bacteria</taxon>
        <taxon>Bacillati</taxon>
        <taxon>Bacillota</taxon>
        <taxon>Bacilli</taxon>
        <taxon>Bacillales</taxon>
        <taxon>Paenibacillaceae</taxon>
        <taxon>Paenibacillus</taxon>
    </lineage>
</organism>
<dbReference type="AlphaFoldDB" id="A0AAP9J024"/>
<dbReference type="Gene3D" id="1.10.10.10">
    <property type="entry name" value="Winged helix-like DNA-binding domain superfamily/Winged helix DNA-binding domain"/>
    <property type="match status" value="1"/>
</dbReference>
<dbReference type="InterPro" id="IPR005149">
    <property type="entry name" value="Tscrpt_reg_PadR_N"/>
</dbReference>
<accession>A0AAP9J024</accession>
<gene>
    <name evidence="3" type="ORF">FLT43_06400</name>
</gene>
<dbReference type="Proteomes" id="UP000315377">
    <property type="component" value="Chromosome"/>
</dbReference>
<dbReference type="InterPro" id="IPR018309">
    <property type="entry name" value="Tscrpt_reg_PadR_C"/>
</dbReference>
<dbReference type="PANTHER" id="PTHR43252">
    <property type="entry name" value="TRANSCRIPTIONAL REGULATOR YQJI"/>
    <property type="match status" value="1"/>
</dbReference>
<sequence length="201" mass="23564">MVECNQCIVLTKGVHMSLAYAILGLLSCQDMTGYDLKYYFDASVKHIWPAHLSQIYRELKGLEKKQWVDSFIEPQETRPDRRVYRITGLGSEEFGKWLNKVPDSFHAVARDETTLRVFFGSKLAAEELVFQLQLFLKEKKEVLSFLEHIERTIRESSFESEKRYWLFSLRKGFKVTEAEISWAEECIQELQSLPDRAPSDR</sequence>
<dbReference type="InterPro" id="IPR036390">
    <property type="entry name" value="WH_DNA-bd_sf"/>
</dbReference>
<proteinExistence type="predicted"/>
<dbReference type="Gene3D" id="6.10.140.190">
    <property type="match status" value="1"/>
</dbReference>
<dbReference type="InterPro" id="IPR036388">
    <property type="entry name" value="WH-like_DNA-bd_sf"/>
</dbReference>
<feature type="domain" description="Transcription regulator PadR N-terminal" evidence="1">
    <location>
        <begin position="22"/>
        <end position="94"/>
    </location>
</feature>